<evidence type="ECO:0000313" key="1">
    <source>
        <dbReference type="EMBL" id="MFD1739435.1"/>
    </source>
</evidence>
<accession>A0ABW4LZ70</accession>
<evidence type="ECO:0000313" key="2">
    <source>
        <dbReference type="Proteomes" id="UP001597214"/>
    </source>
</evidence>
<protein>
    <recommendedName>
        <fullName evidence="3">Transposase</fullName>
    </recommendedName>
</protein>
<evidence type="ECO:0008006" key="3">
    <source>
        <dbReference type="Google" id="ProtNLM"/>
    </source>
</evidence>
<reference evidence="2" key="1">
    <citation type="journal article" date="2019" name="Int. J. Syst. Evol. Microbiol.">
        <title>The Global Catalogue of Microorganisms (GCM) 10K type strain sequencing project: providing services to taxonomists for standard genome sequencing and annotation.</title>
        <authorList>
            <consortium name="The Broad Institute Genomics Platform"/>
            <consortium name="The Broad Institute Genome Sequencing Center for Infectious Disease"/>
            <person name="Wu L."/>
            <person name="Ma J."/>
        </authorList>
    </citation>
    <scope>NUCLEOTIDE SEQUENCE [LARGE SCALE GENOMIC DNA]</scope>
    <source>
        <strain evidence="2">CCUG 49339</strain>
    </source>
</reference>
<sequence>MNVQNQSKTRLKNAWIKKGTPLLEKLFRIVSNVDNFKSDYQLVKRWDLRFKRIATIMEPSENKTSSWVEHRLKQYLDQIKQELNREEDHAFVDNLLRYSNGFWKGLFTIYEFPLLPRTNNDLELFFRRTKVRHRRITGSRTWNRYIVRHGENIVFVECVTNEQDGLNKIKNANYSTYKNEASKWNNRILEHTKQRRFKKDPNAYLLNIESTWNKHN</sequence>
<dbReference type="Proteomes" id="UP001597214">
    <property type="component" value="Unassembled WGS sequence"/>
</dbReference>
<organism evidence="1 2">
    <name type="scientific">Bacillus salitolerans</name>
    <dbReference type="NCBI Taxonomy" id="1437434"/>
    <lineage>
        <taxon>Bacteria</taxon>
        <taxon>Bacillati</taxon>
        <taxon>Bacillota</taxon>
        <taxon>Bacilli</taxon>
        <taxon>Bacillales</taxon>
        <taxon>Bacillaceae</taxon>
        <taxon>Bacillus</taxon>
    </lineage>
</organism>
<dbReference type="RefSeq" id="WP_377930677.1">
    <property type="nucleotide sequence ID" value="NZ_JBHUEM010000055.1"/>
</dbReference>
<keyword evidence="2" id="KW-1185">Reference proteome</keyword>
<gene>
    <name evidence="1" type="ORF">ACFSCX_23420</name>
</gene>
<proteinExistence type="predicted"/>
<dbReference type="EMBL" id="JBHUEM010000055">
    <property type="protein sequence ID" value="MFD1739435.1"/>
    <property type="molecule type" value="Genomic_DNA"/>
</dbReference>
<name>A0ABW4LZ70_9BACI</name>
<comment type="caution">
    <text evidence="1">The sequence shown here is derived from an EMBL/GenBank/DDBJ whole genome shotgun (WGS) entry which is preliminary data.</text>
</comment>